<dbReference type="PANTHER" id="PTHR32089:SF112">
    <property type="entry name" value="LYSOZYME-LIKE PROTEIN-RELATED"/>
    <property type="match status" value="1"/>
</dbReference>
<keyword evidence="11" id="KW-1185">Reference proteome</keyword>
<gene>
    <name evidence="10" type="ORF">H9632_04245</name>
</gene>
<comment type="subcellular location">
    <subcellularLocation>
        <location evidence="1">Cell membrane</location>
    </subcellularLocation>
</comment>
<dbReference type="CDD" id="cd06225">
    <property type="entry name" value="HAMP"/>
    <property type="match status" value="1"/>
</dbReference>
<dbReference type="PRINTS" id="PR00260">
    <property type="entry name" value="CHEMTRNSDUCR"/>
</dbReference>
<feature type="domain" description="Methyl-accepting transducer" evidence="8">
    <location>
        <begin position="295"/>
        <end position="531"/>
    </location>
</feature>
<reference evidence="10 11" key="1">
    <citation type="submission" date="2020-08" db="EMBL/GenBank/DDBJ databases">
        <title>A Genomic Blueprint of the Chicken Gut Microbiome.</title>
        <authorList>
            <person name="Gilroy R."/>
            <person name="Ravi A."/>
            <person name="Getino M."/>
            <person name="Pursley I."/>
            <person name="Horton D.L."/>
            <person name="Alikhan N.-F."/>
            <person name="Baker D."/>
            <person name="Gharbi K."/>
            <person name="Hall N."/>
            <person name="Watson M."/>
            <person name="Adriaenssens E.M."/>
            <person name="Foster-Nyarko E."/>
            <person name="Jarju S."/>
            <person name="Secka A."/>
            <person name="Antonio M."/>
            <person name="Oren A."/>
            <person name="Chaudhuri R."/>
            <person name="La Ragione R.M."/>
            <person name="Hildebrand F."/>
            <person name="Pallen M.J."/>
        </authorList>
    </citation>
    <scope>NUCLEOTIDE SEQUENCE [LARGE SCALE GENOMIC DNA]</scope>
    <source>
        <strain evidence="10 11">Sa1YVA6</strain>
    </source>
</reference>
<proteinExistence type="inferred from homology"/>
<comment type="caution">
    <text evidence="10">The sequence shown here is derived from an EMBL/GenBank/DDBJ whole genome shotgun (WGS) entry which is preliminary data.</text>
</comment>
<dbReference type="Gene3D" id="1.10.287.950">
    <property type="entry name" value="Methyl-accepting chemotaxis protein"/>
    <property type="match status" value="1"/>
</dbReference>
<sequence>MFRNLTFFTKNILVTIVTILFVGTVLIGISYVVQGYLLKEQLREQTQDISESWYEKLDGNEVEQLIQETNIQSPVHKKYTDMFNKMSEYNPVVAQGYIYGVELAGEKNNETSLISFDDAIWEMFKGEGLQPGTLYEQPDIVVEGLNILKETGKPQFTEIYKDDYGTWLTFMYPIFNAQNDLIAYYAIDVNASSVGEGQMGLLMWSSIILAILLIIAILVQYFVIKSQLKPLTYLLAGINKASKGDLTVNIPEGKDELGTVNARFNEMISSLSNIVNSVNVSAGKVKEDSIQLENAFMSTFNTFDKITGAVTNMKTNLKGQETSIEEAALSMEEMSGQVQQIAVDVTDVYKYAEDVTAYSNDGSKAIADVTNQMESIVVNVENSNQNIGTLVNLSDEIGKFLQIITDISDATNLLALNASIEAARAGEHGKGFAVVAQEVKKLSEQSAKSTEGIQELIGRVREAVTEAQKFMESIKIGVDGGKKSTLHTNEMFNKIYEFNKEITDKLQSVSLATEEISAGVEESTAMIITLSTNASEIVDGYEGIATNVENQRGTLGNIRNMSENLKVTSEELEEVVSTIKN</sequence>
<dbReference type="Proteomes" id="UP000600565">
    <property type="component" value="Unassembled WGS sequence"/>
</dbReference>
<dbReference type="EMBL" id="JACSPW010000002">
    <property type="protein sequence ID" value="MBD8032267.1"/>
    <property type="molecule type" value="Genomic_DNA"/>
</dbReference>
<accession>A0ABR8XJZ8</accession>
<dbReference type="InterPro" id="IPR004089">
    <property type="entry name" value="MCPsignal_dom"/>
</dbReference>
<dbReference type="PANTHER" id="PTHR32089">
    <property type="entry name" value="METHYL-ACCEPTING CHEMOTAXIS PROTEIN MCPB"/>
    <property type="match status" value="1"/>
</dbReference>
<evidence type="ECO:0000313" key="10">
    <source>
        <dbReference type="EMBL" id="MBD8032267.1"/>
    </source>
</evidence>
<dbReference type="InterPro" id="IPR004090">
    <property type="entry name" value="Chemotax_Me-accpt_rcpt"/>
</dbReference>
<keyword evidence="3 7" id="KW-0472">Membrane</keyword>
<feature type="transmembrane region" description="Helical" evidence="7">
    <location>
        <begin position="12"/>
        <end position="33"/>
    </location>
</feature>
<dbReference type="SUPFAM" id="SSF58104">
    <property type="entry name" value="Methyl-accepting chemotaxis protein (MCP) signaling domain"/>
    <property type="match status" value="1"/>
</dbReference>
<evidence type="ECO:0000259" key="8">
    <source>
        <dbReference type="PROSITE" id="PS50111"/>
    </source>
</evidence>
<evidence type="ECO:0000256" key="3">
    <source>
        <dbReference type="ARBA" id="ARBA00023136"/>
    </source>
</evidence>
<evidence type="ECO:0000256" key="1">
    <source>
        <dbReference type="ARBA" id="ARBA00004236"/>
    </source>
</evidence>
<evidence type="ECO:0000256" key="6">
    <source>
        <dbReference type="PROSITE-ProRule" id="PRU00284"/>
    </source>
</evidence>
<dbReference type="Pfam" id="PF00672">
    <property type="entry name" value="HAMP"/>
    <property type="match status" value="1"/>
</dbReference>
<keyword evidence="7" id="KW-0812">Transmembrane</keyword>
<keyword evidence="4 6" id="KW-0807">Transducer</keyword>
<dbReference type="CDD" id="cd11386">
    <property type="entry name" value="MCP_signal"/>
    <property type="match status" value="1"/>
</dbReference>
<protein>
    <submittedName>
        <fullName evidence="10">Methyl-accepting chemotaxis protein</fullName>
    </submittedName>
</protein>
<feature type="domain" description="HAMP" evidence="9">
    <location>
        <begin position="225"/>
        <end position="276"/>
    </location>
</feature>
<keyword evidence="7" id="KW-1133">Transmembrane helix</keyword>
<evidence type="ECO:0000256" key="2">
    <source>
        <dbReference type="ARBA" id="ARBA00022475"/>
    </source>
</evidence>
<dbReference type="RefSeq" id="WP_191702862.1">
    <property type="nucleotide sequence ID" value="NZ_JACSPW010000002.1"/>
</dbReference>
<keyword evidence="2" id="KW-1003">Cell membrane</keyword>
<evidence type="ECO:0000259" key="9">
    <source>
        <dbReference type="PROSITE" id="PS50885"/>
    </source>
</evidence>
<name>A0ABR8XJZ8_9BACL</name>
<dbReference type="Gene3D" id="6.10.340.10">
    <property type="match status" value="1"/>
</dbReference>
<dbReference type="PROSITE" id="PS50885">
    <property type="entry name" value="HAMP"/>
    <property type="match status" value="1"/>
</dbReference>
<feature type="transmembrane region" description="Helical" evidence="7">
    <location>
        <begin position="201"/>
        <end position="223"/>
    </location>
</feature>
<dbReference type="Pfam" id="PF00015">
    <property type="entry name" value="MCPsignal"/>
    <property type="match status" value="1"/>
</dbReference>
<dbReference type="InterPro" id="IPR003660">
    <property type="entry name" value="HAMP_dom"/>
</dbReference>
<evidence type="ECO:0000256" key="7">
    <source>
        <dbReference type="SAM" id="Phobius"/>
    </source>
</evidence>
<dbReference type="SMART" id="SM00283">
    <property type="entry name" value="MA"/>
    <property type="match status" value="1"/>
</dbReference>
<dbReference type="SMART" id="SM00304">
    <property type="entry name" value="HAMP"/>
    <property type="match status" value="1"/>
</dbReference>
<organism evidence="10 11">
    <name type="scientific">Solibacillus merdavium</name>
    <dbReference type="NCBI Taxonomy" id="2762218"/>
    <lineage>
        <taxon>Bacteria</taxon>
        <taxon>Bacillati</taxon>
        <taxon>Bacillota</taxon>
        <taxon>Bacilli</taxon>
        <taxon>Bacillales</taxon>
        <taxon>Caryophanaceae</taxon>
        <taxon>Solibacillus</taxon>
    </lineage>
</organism>
<comment type="similarity">
    <text evidence="5">Belongs to the methyl-accepting chemotaxis (MCP) protein family.</text>
</comment>
<evidence type="ECO:0000256" key="4">
    <source>
        <dbReference type="ARBA" id="ARBA00023224"/>
    </source>
</evidence>
<dbReference type="PROSITE" id="PS50111">
    <property type="entry name" value="CHEMOTAXIS_TRANSDUC_2"/>
    <property type="match status" value="1"/>
</dbReference>
<evidence type="ECO:0000256" key="5">
    <source>
        <dbReference type="ARBA" id="ARBA00029447"/>
    </source>
</evidence>
<evidence type="ECO:0000313" key="11">
    <source>
        <dbReference type="Proteomes" id="UP000600565"/>
    </source>
</evidence>